<proteinExistence type="predicted"/>
<keyword evidence="2" id="KW-1185">Reference proteome</keyword>
<evidence type="ECO:0000313" key="2">
    <source>
        <dbReference type="Proteomes" id="UP000663444"/>
    </source>
</evidence>
<dbReference type="EMBL" id="CP064781">
    <property type="protein sequence ID" value="QRJ62207.1"/>
    <property type="molecule type" value="Genomic_DNA"/>
</dbReference>
<protein>
    <recommendedName>
        <fullName evidence="3">Flagellar hook-associated protein 2 C-terminal domain-containing protein</fullName>
    </recommendedName>
</protein>
<evidence type="ECO:0008006" key="3">
    <source>
        <dbReference type="Google" id="ProtNLM"/>
    </source>
</evidence>
<sequence>MSPLGIASTAFSLLSALGGSSSSSKTGGVGQGEFASSLALRLASQRTQSFDALLGTLSGKGGLGGGIDALFGGAPALSGVDGILAEIGLGGRLDGLSPLGRNLSLFDPESGYRMMSDINNRDLTYKAQFSELSEMKAAVGEMRRAGEALAAKVADGTTAADDAAIAAALQSFVGQYNAWVGRFEETVQAGGLLAGTQAAEVSLHELRQSIGNIFTGAAGGVRGMPDLGLSVDPVTHRATLDSGRLQSVLASNRDGALAAVGDFGRHFARSAELLVSDNNFIPNRLANLDRVIDYIGDHRGALQAEFGLGDPARVSTQVAKALAAYERMLKA</sequence>
<dbReference type="KEGG" id="ares:IWH25_10385"/>
<name>A0A974PVA9_9RHOO</name>
<reference evidence="1" key="1">
    <citation type="submission" date="2020-11" db="EMBL/GenBank/DDBJ databases">
        <title>Azospira restricta DSM 18626 genome sequence.</title>
        <authorList>
            <person name="Moe W.M."/>
        </authorList>
    </citation>
    <scope>NUCLEOTIDE SEQUENCE</scope>
    <source>
        <strain evidence="1">DSM 18626</strain>
    </source>
</reference>
<gene>
    <name evidence="1" type="ORF">IWH25_10385</name>
</gene>
<dbReference type="Proteomes" id="UP000663444">
    <property type="component" value="Chromosome"/>
</dbReference>
<dbReference type="RefSeq" id="WP_203385736.1">
    <property type="nucleotide sequence ID" value="NZ_CP064781.1"/>
</dbReference>
<organism evidence="1 2">
    <name type="scientific">Azospira restricta</name>
    <dbReference type="NCBI Taxonomy" id="404405"/>
    <lineage>
        <taxon>Bacteria</taxon>
        <taxon>Pseudomonadati</taxon>
        <taxon>Pseudomonadota</taxon>
        <taxon>Betaproteobacteria</taxon>
        <taxon>Rhodocyclales</taxon>
        <taxon>Rhodocyclaceae</taxon>
        <taxon>Azospira</taxon>
    </lineage>
</organism>
<evidence type="ECO:0000313" key="1">
    <source>
        <dbReference type="EMBL" id="QRJ62207.1"/>
    </source>
</evidence>
<accession>A0A974PVA9</accession>
<dbReference type="AlphaFoldDB" id="A0A974PVA9"/>